<feature type="transmembrane region" description="Helical" evidence="6">
    <location>
        <begin position="144"/>
        <end position="167"/>
    </location>
</feature>
<dbReference type="EMBL" id="CP042265">
    <property type="protein sequence ID" value="QDY71727.1"/>
    <property type="molecule type" value="Genomic_DNA"/>
</dbReference>
<comment type="similarity">
    <text evidence="2">Belongs to the autoinducer-2 exporter (AI-2E) (TC 2.A.86) family.</text>
</comment>
<feature type="transmembrane region" description="Helical" evidence="6">
    <location>
        <begin position="301"/>
        <end position="323"/>
    </location>
</feature>
<feature type="transmembrane region" description="Helical" evidence="6">
    <location>
        <begin position="225"/>
        <end position="255"/>
    </location>
</feature>
<dbReference type="PANTHER" id="PTHR21716">
    <property type="entry name" value="TRANSMEMBRANE PROTEIN"/>
    <property type="match status" value="1"/>
</dbReference>
<evidence type="ECO:0000313" key="8">
    <source>
        <dbReference type="Proteomes" id="UP000318483"/>
    </source>
</evidence>
<dbReference type="KEGG" id="lit:FPZ52_18005"/>
<keyword evidence="4 6" id="KW-1133">Transmembrane helix</keyword>
<feature type="transmembrane region" description="Helical" evidence="6">
    <location>
        <begin position="45"/>
        <end position="69"/>
    </location>
</feature>
<reference evidence="7 8" key="1">
    <citation type="submission" date="2019-07" db="EMBL/GenBank/DDBJ databases">
        <title>Litoreibacter alkalisoli sp. nov., isolated from saline-alkaline soil.</title>
        <authorList>
            <person name="Wang S."/>
            <person name="Xu L."/>
            <person name="Xing Y.-T."/>
            <person name="Sun J.-Q."/>
        </authorList>
    </citation>
    <scope>NUCLEOTIDE SEQUENCE [LARGE SCALE GENOMIC DNA]</scope>
    <source>
        <strain evidence="7 8">LN3S51</strain>
        <plasmid evidence="7 8">unnamed4</plasmid>
    </source>
</reference>
<keyword evidence="7" id="KW-0614">Plasmid</keyword>
<keyword evidence="8" id="KW-1185">Reference proteome</keyword>
<gene>
    <name evidence="7" type="ORF">FPZ52_18005</name>
</gene>
<feature type="transmembrane region" description="Helical" evidence="6">
    <location>
        <begin position="197"/>
        <end position="219"/>
    </location>
</feature>
<evidence type="ECO:0000256" key="6">
    <source>
        <dbReference type="SAM" id="Phobius"/>
    </source>
</evidence>
<keyword evidence="5 6" id="KW-0472">Membrane</keyword>
<comment type="subcellular location">
    <subcellularLocation>
        <location evidence="1">Membrane</location>
        <topology evidence="1">Multi-pass membrane protein</topology>
    </subcellularLocation>
</comment>
<dbReference type="GO" id="GO:0055085">
    <property type="term" value="P:transmembrane transport"/>
    <property type="evidence" value="ECO:0007669"/>
    <property type="project" value="TreeGrafter"/>
</dbReference>
<feature type="transmembrane region" description="Helical" evidence="6">
    <location>
        <begin position="6"/>
        <end position="33"/>
    </location>
</feature>
<dbReference type="PANTHER" id="PTHR21716:SF16">
    <property type="entry name" value="BLL1467 PROTEIN"/>
    <property type="match status" value="1"/>
</dbReference>
<feature type="transmembrane region" description="Helical" evidence="6">
    <location>
        <begin position="262"/>
        <end position="281"/>
    </location>
</feature>
<accession>A0A5B8JBX3</accession>
<dbReference type="GO" id="GO:0016020">
    <property type="term" value="C:membrane"/>
    <property type="evidence" value="ECO:0007669"/>
    <property type="project" value="UniProtKB-SubCell"/>
</dbReference>
<evidence type="ECO:0000256" key="4">
    <source>
        <dbReference type="ARBA" id="ARBA00022989"/>
    </source>
</evidence>
<name>A0A5B8JBX3_9RHOB</name>
<dbReference type="InterPro" id="IPR002549">
    <property type="entry name" value="AI-2E-like"/>
</dbReference>
<evidence type="ECO:0000256" key="5">
    <source>
        <dbReference type="ARBA" id="ARBA00023136"/>
    </source>
</evidence>
<sequence>MLGLFLIAAVGALILARSFLMPVILAFMLSLTFSPIRRWLGRRGVPPYLTAFVVVLGLVGLLVGLSAVLSGPIQQYSRDRAIIMYNVEQKLRGLSETIEKISEASEEVQSIATGDAEGQGEEEPQEVVIKDSSLMSKAALTAPYMMAQITLALVLLFFLIGTGDLFYEKLVKASPTFADKRKAIKIAFDIEKKISRYFLTITVINACLGIVVGLCLWSVGMPNPLLFGVLAFALNFIPYLGAIAGVVLTFIIGLVSFDQVSTAVLAASLYLICTTLEGQFVTPYMVGRNLKLNPVVVFISVAFWGWAWSVIGMFIAVPVLLAIRSIAESVPSLQNIAIFLSGRDERPDQSEHPS</sequence>
<evidence type="ECO:0000256" key="2">
    <source>
        <dbReference type="ARBA" id="ARBA00009773"/>
    </source>
</evidence>
<dbReference type="Pfam" id="PF01594">
    <property type="entry name" value="AI-2E_transport"/>
    <property type="match status" value="1"/>
</dbReference>
<evidence type="ECO:0000256" key="1">
    <source>
        <dbReference type="ARBA" id="ARBA00004141"/>
    </source>
</evidence>
<evidence type="ECO:0000313" key="7">
    <source>
        <dbReference type="EMBL" id="QDY71727.1"/>
    </source>
</evidence>
<protein>
    <submittedName>
        <fullName evidence="7">AI-2E family transporter</fullName>
    </submittedName>
</protein>
<proteinExistence type="inferred from homology"/>
<geneLocation type="plasmid" evidence="7 8">
    <name>unnamed4</name>
</geneLocation>
<keyword evidence="3 6" id="KW-0812">Transmembrane</keyword>
<evidence type="ECO:0000256" key="3">
    <source>
        <dbReference type="ARBA" id="ARBA00022692"/>
    </source>
</evidence>
<dbReference type="Proteomes" id="UP000318483">
    <property type="component" value="Plasmid unnamed4"/>
</dbReference>
<dbReference type="AlphaFoldDB" id="A0A5B8JBX3"/>
<dbReference type="OrthoDB" id="9799225at2"/>
<organism evidence="7 8">
    <name type="scientific">Qingshengfaniella alkalisoli</name>
    <dbReference type="NCBI Taxonomy" id="2599296"/>
    <lineage>
        <taxon>Bacteria</taxon>
        <taxon>Pseudomonadati</taxon>
        <taxon>Pseudomonadota</taxon>
        <taxon>Alphaproteobacteria</taxon>
        <taxon>Rhodobacterales</taxon>
        <taxon>Paracoccaceae</taxon>
        <taxon>Qingshengfaniella</taxon>
    </lineage>
</organism>